<dbReference type="eggNOG" id="KOG0054">
    <property type="taxonomic scope" value="Eukaryota"/>
</dbReference>
<name>T0PR86_SAPDV</name>
<evidence type="ECO:0000313" key="10">
    <source>
        <dbReference type="Proteomes" id="UP000030762"/>
    </source>
</evidence>
<evidence type="ECO:0000256" key="6">
    <source>
        <dbReference type="ARBA" id="ARBA00022989"/>
    </source>
</evidence>
<dbReference type="Proteomes" id="UP000030762">
    <property type="component" value="Unassembled WGS sequence"/>
</dbReference>
<evidence type="ECO:0000256" key="8">
    <source>
        <dbReference type="SAM" id="Phobius"/>
    </source>
</evidence>
<evidence type="ECO:0000256" key="4">
    <source>
        <dbReference type="ARBA" id="ARBA00022741"/>
    </source>
</evidence>
<keyword evidence="2 8" id="KW-0812">Transmembrane</keyword>
<dbReference type="GO" id="GO:0042626">
    <property type="term" value="F:ATPase-coupled transmembrane transporter activity"/>
    <property type="evidence" value="ECO:0007669"/>
    <property type="project" value="TreeGrafter"/>
</dbReference>
<keyword evidence="3" id="KW-0677">Repeat</keyword>
<dbReference type="GO" id="GO:0005524">
    <property type="term" value="F:ATP binding"/>
    <property type="evidence" value="ECO:0007669"/>
    <property type="project" value="UniProtKB-KW"/>
</dbReference>
<accession>T0PR86</accession>
<evidence type="ECO:0000313" key="9">
    <source>
        <dbReference type="EMBL" id="EQC24721.1"/>
    </source>
</evidence>
<feature type="transmembrane region" description="Helical" evidence="8">
    <location>
        <begin position="81"/>
        <end position="106"/>
    </location>
</feature>
<keyword evidence="7 8" id="KW-0472">Membrane</keyword>
<dbReference type="GeneID" id="19958112"/>
<keyword evidence="4" id="KW-0547">Nucleotide-binding</keyword>
<proteinExistence type="predicted"/>
<reference evidence="9 10" key="1">
    <citation type="submission" date="2012-04" db="EMBL/GenBank/DDBJ databases">
        <title>The Genome Sequence of Saprolegnia declina VS20.</title>
        <authorList>
            <consortium name="The Broad Institute Genome Sequencing Platform"/>
            <person name="Russ C."/>
            <person name="Nusbaum C."/>
            <person name="Tyler B."/>
            <person name="van West P."/>
            <person name="Dieguez-Uribeondo J."/>
            <person name="de Bruijn I."/>
            <person name="Tripathy S."/>
            <person name="Jiang R."/>
            <person name="Young S.K."/>
            <person name="Zeng Q."/>
            <person name="Gargeya S."/>
            <person name="Fitzgerald M."/>
            <person name="Haas B."/>
            <person name="Abouelleil A."/>
            <person name="Alvarado L."/>
            <person name="Arachchi H.M."/>
            <person name="Berlin A."/>
            <person name="Chapman S.B."/>
            <person name="Goldberg J."/>
            <person name="Griggs A."/>
            <person name="Gujja S."/>
            <person name="Hansen M."/>
            <person name="Howarth C."/>
            <person name="Imamovic A."/>
            <person name="Larimer J."/>
            <person name="McCowen C."/>
            <person name="Montmayeur A."/>
            <person name="Murphy C."/>
            <person name="Neiman D."/>
            <person name="Pearson M."/>
            <person name="Priest M."/>
            <person name="Roberts A."/>
            <person name="Saif S."/>
            <person name="Shea T."/>
            <person name="Sisk P."/>
            <person name="Sykes S."/>
            <person name="Wortman J."/>
            <person name="Nusbaum C."/>
            <person name="Birren B."/>
        </authorList>
    </citation>
    <scope>NUCLEOTIDE SEQUENCE [LARGE SCALE GENOMIC DNA]</scope>
    <source>
        <strain evidence="9 10">VS20</strain>
    </source>
</reference>
<dbReference type="Gene3D" id="1.20.1560.10">
    <property type="entry name" value="ABC transporter type 1, transmembrane domain"/>
    <property type="match status" value="1"/>
</dbReference>
<dbReference type="InterPro" id="IPR050173">
    <property type="entry name" value="ABC_transporter_C-like"/>
</dbReference>
<evidence type="ECO:0000256" key="3">
    <source>
        <dbReference type="ARBA" id="ARBA00022737"/>
    </source>
</evidence>
<dbReference type="SUPFAM" id="SSF90123">
    <property type="entry name" value="ABC transporter transmembrane region"/>
    <property type="match status" value="1"/>
</dbReference>
<keyword evidence="10" id="KW-1185">Reference proteome</keyword>
<evidence type="ECO:0000256" key="7">
    <source>
        <dbReference type="ARBA" id="ARBA00023136"/>
    </source>
</evidence>
<feature type="transmembrane region" description="Helical" evidence="8">
    <location>
        <begin position="137"/>
        <end position="155"/>
    </location>
</feature>
<dbReference type="AlphaFoldDB" id="T0PR86"/>
<dbReference type="InParanoid" id="T0PR86"/>
<evidence type="ECO:0008006" key="11">
    <source>
        <dbReference type="Google" id="ProtNLM"/>
    </source>
</evidence>
<dbReference type="RefSeq" id="XP_008621849.1">
    <property type="nucleotide sequence ID" value="XM_008623627.1"/>
</dbReference>
<evidence type="ECO:0000256" key="5">
    <source>
        <dbReference type="ARBA" id="ARBA00022840"/>
    </source>
</evidence>
<dbReference type="STRING" id="1156394.T0PR86"/>
<dbReference type="InterPro" id="IPR036640">
    <property type="entry name" value="ABC1_TM_sf"/>
</dbReference>
<dbReference type="GO" id="GO:0016020">
    <property type="term" value="C:membrane"/>
    <property type="evidence" value="ECO:0007669"/>
    <property type="project" value="InterPro"/>
</dbReference>
<organism evidence="9 10">
    <name type="scientific">Saprolegnia diclina (strain VS20)</name>
    <dbReference type="NCBI Taxonomy" id="1156394"/>
    <lineage>
        <taxon>Eukaryota</taxon>
        <taxon>Sar</taxon>
        <taxon>Stramenopiles</taxon>
        <taxon>Oomycota</taxon>
        <taxon>Saprolegniomycetes</taxon>
        <taxon>Saprolegniales</taxon>
        <taxon>Saprolegniaceae</taxon>
        <taxon>Saprolegnia</taxon>
    </lineage>
</organism>
<dbReference type="GO" id="GO:0012505">
    <property type="term" value="C:endomembrane system"/>
    <property type="evidence" value="ECO:0007669"/>
    <property type="project" value="UniProtKB-SubCell"/>
</dbReference>
<dbReference type="EMBL" id="JH767448">
    <property type="protein sequence ID" value="EQC24721.1"/>
    <property type="molecule type" value="Genomic_DNA"/>
</dbReference>
<dbReference type="PANTHER" id="PTHR24223:SF443">
    <property type="entry name" value="MULTIDRUG-RESISTANCE LIKE PROTEIN 1, ISOFORM I"/>
    <property type="match status" value="1"/>
</dbReference>
<gene>
    <name evidence="9" type="ORF">SDRG_17385</name>
</gene>
<protein>
    <recommendedName>
        <fullName evidence="11">ABC transmembrane type-1 domain-containing protein</fullName>
    </recommendedName>
</protein>
<feature type="transmembrane region" description="Helical" evidence="8">
    <location>
        <begin position="206"/>
        <end position="228"/>
    </location>
</feature>
<evidence type="ECO:0000256" key="1">
    <source>
        <dbReference type="ARBA" id="ARBA00004127"/>
    </source>
</evidence>
<keyword evidence="5" id="KW-0067">ATP-binding</keyword>
<dbReference type="VEuPathDB" id="FungiDB:SDRG_17385"/>
<dbReference type="PANTHER" id="PTHR24223">
    <property type="entry name" value="ATP-BINDING CASSETTE SUB-FAMILY C"/>
    <property type="match status" value="1"/>
</dbReference>
<comment type="subcellular location">
    <subcellularLocation>
        <location evidence="1">Endomembrane system</location>
        <topology evidence="1">Multi-pass membrane protein</topology>
    </subcellularLocation>
</comment>
<feature type="non-terminal residue" evidence="9">
    <location>
        <position position="253"/>
    </location>
</feature>
<keyword evidence="6 8" id="KW-1133">Transmembrane helix</keyword>
<feature type="transmembrane region" description="Helical" evidence="8">
    <location>
        <begin position="234"/>
        <end position="252"/>
    </location>
</feature>
<evidence type="ECO:0000256" key="2">
    <source>
        <dbReference type="ARBA" id="ARBA00022692"/>
    </source>
</evidence>
<dbReference type="OrthoDB" id="168146at2759"/>
<sequence>MLYHGLESPQVETLKKDSAVHPIERASWWSFVSFSYMDGLVRSAAKKPLEHNDVWPLGAADSAPALMARFQQAWKATPGRFGAAIFATFRTQTLLCVSAYMVYALLTLLQPRVVKSMLQFLANDDGSARTDVGIESGYALAALLTLLSLASMSLVDFAQGFMSMLGCNAKTIVMDAVYLKSLKLANAKATSAGDLITLASVDSDRIFLAFLNGAWVPVAPLMLFLNFLLLGFELTALSAVAGAIALFVLFYVG</sequence>